<dbReference type="STRING" id="34060.B0181_02410"/>
<dbReference type="PANTHER" id="PTHR33653">
    <property type="entry name" value="RIBONUCLEASE VAPC2"/>
    <property type="match status" value="1"/>
</dbReference>
<dbReference type="Gene3D" id="3.40.50.1010">
    <property type="entry name" value="5'-nuclease"/>
    <property type="match status" value="1"/>
</dbReference>
<reference evidence="9 11" key="1">
    <citation type="submission" date="2017-02" db="EMBL/GenBank/DDBJ databases">
        <title>Draft genome sequence of Moraxella caviae CCUG 355 type strain.</title>
        <authorList>
            <person name="Engstrom-Jakobsson H."/>
            <person name="Salva-Serra F."/>
            <person name="Thorell K."/>
            <person name="Gonzales-Siles L."/>
            <person name="Karlsson R."/>
            <person name="Boulund F."/>
            <person name="Engstrand L."/>
            <person name="Moore E."/>
        </authorList>
    </citation>
    <scope>NUCLEOTIDE SEQUENCE [LARGE SCALE GENOMIC DNA]</scope>
    <source>
        <strain evidence="9 11">CCUG 355</strain>
    </source>
</reference>
<dbReference type="PANTHER" id="PTHR33653:SF1">
    <property type="entry name" value="RIBONUCLEASE VAPC2"/>
    <property type="match status" value="1"/>
</dbReference>
<organism evidence="9 11">
    <name type="scientific">Moraxella caviae</name>
    <dbReference type="NCBI Taxonomy" id="34060"/>
    <lineage>
        <taxon>Bacteria</taxon>
        <taxon>Pseudomonadati</taxon>
        <taxon>Pseudomonadota</taxon>
        <taxon>Gammaproteobacteria</taxon>
        <taxon>Moraxellales</taxon>
        <taxon>Moraxellaceae</taxon>
        <taxon>Moraxella</taxon>
    </lineage>
</organism>
<evidence type="ECO:0000256" key="6">
    <source>
        <dbReference type="ARBA" id="ARBA00022842"/>
    </source>
</evidence>
<proteinExistence type="inferred from homology"/>
<dbReference type="Proteomes" id="UP000190435">
    <property type="component" value="Unassembled WGS sequence"/>
</dbReference>
<dbReference type="OrthoDB" id="9804823at2"/>
<evidence type="ECO:0000256" key="1">
    <source>
        <dbReference type="ARBA" id="ARBA00001946"/>
    </source>
</evidence>
<name>A0A1T0A847_9GAMM</name>
<evidence type="ECO:0000313" key="10">
    <source>
        <dbReference type="EMBL" id="STZ09757.1"/>
    </source>
</evidence>
<dbReference type="Pfam" id="PF01850">
    <property type="entry name" value="PIN"/>
    <property type="match status" value="1"/>
</dbReference>
<dbReference type="GO" id="GO:0004518">
    <property type="term" value="F:nuclease activity"/>
    <property type="evidence" value="ECO:0007669"/>
    <property type="project" value="UniProtKB-KW"/>
</dbReference>
<evidence type="ECO:0000256" key="5">
    <source>
        <dbReference type="ARBA" id="ARBA00022801"/>
    </source>
</evidence>
<keyword evidence="4" id="KW-0479">Metal-binding</keyword>
<evidence type="ECO:0000256" key="7">
    <source>
        <dbReference type="ARBA" id="ARBA00038093"/>
    </source>
</evidence>
<dbReference type="Proteomes" id="UP000255279">
    <property type="component" value="Unassembled WGS sequence"/>
</dbReference>
<dbReference type="AlphaFoldDB" id="A0A1T0A847"/>
<evidence type="ECO:0000256" key="3">
    <source>
        <dbReference type="ARBA" id="ARBA00022722"/>
    </source>
</evidence>
<keyword evidence="3" id="KW-0540">Nuclease</keyword>
<gene>
    <name evidence="10" type="primary">fitB_1</name>
    <name evidence="9" type="ORF">B0181_02410</name>
    <name evidence="10" type="ORF">NCTC10293_00067</name>
</gene>
<dbReference type="InterPro" id="IPR002716">
    <property type="entry name" value="PIN_dom"/>
</dbReference>
<dbReference type="SUPFAM" id="SSF88723">
    <property type="entry name" value="PIN domain-like"/>
    <property type="match status" value="1"/>
</dbReference>
<comment type="similarity">
    <text evidence="7">Belongs to the PINc/VapC protein family.</text>
</comment>
<reference evidence="10 12" key="2">
    <citation type="submission" date="2018-06" db="EMBL/GenBank/DDBJ databases">
        <authorList>
            <consortium name="Pathogen Informatics"/>
            <person name="Doyle S."/>
        </authorList>
    </citation>
    <scope>NUCLEOTIDE SEQUENCE [LARGE SCALE GENOMIC DNA]</scope>
    <source>
        <strain evidence="10 12">NCTC10293</strain>
    </source>
</reference>
<dbReference type="EC" id="3.1.-.-" evidence="10"/>
<feature type="domain" description="PIN" evidence="8">
    <location>
        <begin position="2"/>
        <end position="122"/>
    </location>
</feature>
<keyword evidence="2" id="KW-1277">Toxin-antitoxin system</keyword>
<evidence type="ECO:0000259" key="8">
    <source>
        <dbReference type="Pfam" id="PF01850"/>
    </source>
</evidence>
<accession>A0A1T0A847</accession>
<dbReference type="InterPro" id="IPR050556">
    <property type="entry name" value="Type_II_TA_system_RNase"/>
</dbReference>
<keyword evidence="11" id="KW-1185">Reference proteome</keyword>
<evidence type="ECO:0000256" key="4">
    <source>
        <dbReference type="ARBA" id="ARBA00022723"/>
    </source>
</evidence>
<dbReference type="RefSeq" id="WP_078275893.1">
    <property type="nucleotide sequence ID" value="NZ_MUXU01000018.1"/>
</dbReference>
<dbReference type="GO" id="GO:0046872">
    <property type="term" value="F:metal ion binding"/>
    <property type="evidence" value="ECO:0007669"/>
    <property type="project" value="UniProtKB-KW"/>
</dbReference>
<sequence>MYLLDTNAVSEIRKVQKGVANAGFDEWLASIDYRDLYLSVVVLMELERGVLGMERKDVKQGKYLRTWLEQSKKMYQGRILPITERTADICASFHVPNKAPENDAWIAACAKEHGLILVTRNVADFADLPVAVINPFTAE</sequence>
<evidence type="ECO:0000313" key="11">
    <source>
        <dbReference type="Proteomes" id="UP000190435"/>
    </source>
</evidence>
<dbReference type="CDD" id="cd18746">
    <property type="entry name" value="PIN_VapC4-5_FitB-like"/>
    <property type="match status" value="1"/>
</dbReference>
<protein>
    <submittedName>
        <fullName evidence="10">Probable ribonuclease FitB</fullName>
        <ecNumber evidence="10">3.1.-.-</ecNumber>
    </submittedName>
    <submittedName>
        <fullName evidence="9">VapC toxin family PIN domain ribonuclease</fullName>
    </submittedName>
</protein>
<dbReference type="GO" id="GO:0016787">
    <property type="term" value="F:hydrolase activity"/>
    <property type="evidence" value="ECO:0007669"/>
    <property type="project" value="UniProtKB-KW"/>
</dbReference>
<evidence type="ECO:0000313" key="9">
    <source>
        <dbReference type="EMBL" id="OOR91903.1"/>
    </source>
</evidence>
<keyword evidence="6" id="KW-0460">Magnesium</keyword>
<keyword evidence="5 10" id="KW-0378">Hydrolase</keyword>
<dbReference type="EMBL" id="MUXU01000018">
    <property type="protein sequence ID" value="OOR91903.1"/>
    <property type="molecule type" value="Genomic_DNA"/>
</dbReference>
<evidence type="ECO:0000313" key="12">
    <source>
        <dbReference type="Proteomes" id="UP000255279"/>
    </source>
</evidence>
<dbReference type="InterPro" id="IPR029060">
    <property type="entry name" value="PIN-like_dom_sf"/>
</dbReference>
<evidence type="ECO:0000256" key="2">
    <source>
        <dbReference type="ARBA" id="ARBA00022649"/>
    </source>
</evidence>
<comment type="cofactor">
    <cofactor evidence="1">
        <name>Mg(2+)</name>
        <dbReference type="ChEBI" id="CHEBI:18420"/>
    </cofactor>
</comment>
<dbReference type="EMBL" id="UGQE01000001">
    <property type="protein sequence ID" value="STZ09757.1"/>
    <property type="molecule type" value="Genomic_DNA"/>
</dbReference>